<dbReference type="Pfam" id="PF14330">
    <property type="entry name" value="DUF4387"/>
    <property type="match status" value="1"/>
</dbReference>
<keyword evidence="3" id="KW-1185">Reference proteome</keyword>
<sequence>MAETSRTLAAIAELVRSKNAGPFWITLDVFFASAADYQWVEASGVLTRDTIGVLYRVDPAVVQLYHLPAIRVIKASFPRPAIQGSLADRDIHAGQQHIPLADLTVPGPDTGHAAAHS</sequence>
<feature type="domain" description="DUF4387" evidence="1">
    <location>
        <begin position="8"/>
        <end position="103"/>
    </location>
</feature>
<dbReference type="Proteomes" id="UP001500212">
    <property type="component" value="Unassembled WGS sequence"/>
</dbReference>
<comment type="caution">
    <text evidence="2">The sequence shown here is derived from an EMBL/GenBank/DDBJ whole genome shotgun (WGS) entry which is preliminary data.</text>
</comment>
<name>A0ABP8TCN6_9ACTN</name>
<dbReference type="InterPro" id="IPR025496">
    <property type="entry name" value="DUF4387"/>
</dbReference>
<accession>A0ABP8TCN6</accession>
<organism evidence="2 3">
    <name type="scientific">Actinoallomurus liliacearum</name>
    <dbReference type="NCBI Taxonomy" id="1080073"/>
    <lineage>
        <taxon>Bacteria</taxon>
        <taxon>Bacillati</taxon>
        <taxon>Actinomycetota</taxon>
        <taxon>Actinomycetes</taxon>
        <taxon>Streptosporangiales</taxon>
        <taxon>Thermomonosporaceae</taxon>
        <taxon>Actinoallomurus</taxon>
    </lineage>
</organism>
<protein>
    <submittedName>
        <fullName evidence="2">DUF4387 domain-containing protein</fullName>
    </submittedName>
</protein>
<evidence type="ECO:0000259" key="1">
    <source>
        <dbReference type="Pfam" id="PF14330"/>
    </source>
</evidence>
<reference evidence="3" key="1">
    <citation type="journal article" date="2019" name="Int. J. Syst. Evol. Microbiol.">
        <title>The Global Catalogue of Microorganisms (GCM) 10K type strain sequencing project: providing services to taxonomists for standard genome sequencing and annotation.</title>
        <authorList>
            <consortium name="The Broad Institute Genomics Platform"/>
            <consortium name="The Broad Institute Genome Sequencing Center for Infectious Disease"/>
            <person name="Wu L."/>
            <person name="Ma J."/>
        </authorList>
    </citation>
    <scope>NUCLEOTIDE SEQUENCE [LARGE SCALE GENOMIC DNA]</scope>
    <source>
        <strain evidence="3">JCM 17938</strain>
    </source>
</reference>
<evidence type="ECO:0000313" key="3">
    <source>
        <dbReference type="Proteomes" id="UP001500212"/>
    </source>
</evidence>
<gene>
    <name evidence="2" type="ORF">GCM10023195_15010</name>
</gene>
<proteinExistence type="predicted"/>
<dbReference type="RefSeq" id="WP_345350428.1">
    <property type="nucleotide sequence ID" value="NZ_BAABHJ010000004.1"/>
</dbReference>
<evidence type="ECO:0000313" key="2">
    <source>
        <dbReference type="EMBL" id="GAA4604412.1"/>
    </source>
</evidence>
<dbReference type="EMBL" id="BAABHJ010000004">
    <property type="protein sequence ID" value="GAA4604412.1"/>
    <property type="molecule type" value="Genomic_DNA"/>
</dbReference>